<dbReference type="SMR" id="Q4E556"/>
<gene>
    <name evidence="11" type="ORF">Tc00.1047053510359.150</name>
</gene>
<dbReference type="STRING" id="353153.Q4E556"/>
<dbReference type="GO" id="GO:0005524">
    <property type="term" value="F:ATP binding"/>
    <property type="evidence" value="ECO:0007669"/>
    <property type="project" value="UniProtKB-KW"/>
</dbReference>
<dbReference type="InterPro" id="IPR041679">
    <property type="entry name" value="DNA2/NAM7-like_C"/>
</dbReference>
<dbReference type="FunFam" id="3.40.50.300:FF:000326">
    <property type="entry name" value="P-loop containing nucleoside triphosphate hydrolase"/>
    <property type="match status" value="1"/>
</dbReference>
<organism evidence="11 12">
    <name type="scientific">Trypanosoma cruzi (strain CL Brener)</name>
    <dbReference type="NCBI Taxonomy" id="353153"/>
    <lineage>
        <taxon>Eukaryota</taxon>
        <taxon>Discoba</taxon>
        <taxon>Euglenozoa</taxon>
        <taxon>Kinetoplastea</taxon>
        <taxon>Metakinetoplastina</taxon>
        <taxon>Trypanosomatida</taxon>
        <taxon>Trypanosomatidae</taxon>
        <taxon>Trypanosoma</taxon>
        <taxon>Schizotrypanum</taxon>
    </lineage>
</organism>
<dbReference type="AlphaFoldDB" id="Q4E556"/>
<feature type="domain" description="DNA2/NAM7 helicase helicase" evidence="9">
    <location>
        <begin position="1517"/>
        <end position="1599"/>
    </location>
</feature>
<dbReference type="GeneID" id="3554728"/>
<feature type="coiled-coil region" evidence="5">
    <location>
        <begin position="988"/>
        <end position="1041"/>
    </location>
</feature>
<evidence type="ECO:0000313" key="11">
    <source>
        <dbReference type="EMBL" id="EAN99886.1"/>
    </source>
</evidence>
<dbReference type="GO" id="GO:0005694">
    <property type="term" value="C:chromosome"/>
    <property type="evidence" value="ECO:0007669"/>
    <property type="project" value="UniProtKB-ARBA"/>
</dbReference>
<evidence type="ECO:0000256" key="1">
    <source>
        <dbReference type="ARBA" id="ARBA00022741"/>
    </source>
</evidence>
<keyword evidence="2" id="KW-0378">Hydrolase</keyword>
<keyword evidence="7" id="KW-0472">Membrane</keyword>
<keyword evidence="5" id="KW-0175">Coiled coil</keyword>
<evidence type="ECO:0000256" key="7">
    <source>
        <dbReference type="SAM" id="Phobius"/>
    </source>
</evidence>
<dbReference type="RefSeq" id="XP_821737.1">
    <property type="nucleotide sequence ID" value="XM_816644.1"/>
</dbReference>
<keyword evidence="7" id="KW-0812">Transmembrane</keyword>
<dbReference type="PANTHER" id="PTHR10887:SF495">
    <property type="entry name" value="HELICASE SENATAXIN ISOFORM X1-RELATED"/>
    <property type="match status" value="1"/>
</dbReference>
<reference evidence="11 12" key="1">
    <citation type="journal article" date="2005" name="Science">
        <title>The genome sequence of Trypanosoma cruzi, etiologic agent of Chagas disease.</title>
        <authorList>
            <person name="El-Sayed N.M."/>
            <person name="Myler P.J."/>
            <person name="Bartholomeu D.C."/>
            <person name="Nilsson D."/>
            <person name="Aggarwal G."/>
            <person name="Tran A.N."/>
            <person name="Ghedin E."/>
            <person name="Worthey E.A."/>
            <person name="Delcher A.L."/>
            <person name="Blandin G."/>
            <person name="Westenberger S.J."/>
            <person name="Caler E."/>
            <person name="Cerqueira G.C."/>
            <person name="Branche C."/>
            <person name="Haas B."/>
            <person name="Anupama A."/>
            <person name="Arner E."/>
            <person name="Aslund L."/>
            <person name="Attipoe P."/>
            <person name="Bontempi E."/>
            <person name="Bringaud F."/>
            <person name="Burton P."/>
            <person name="Cadag E."/>
            <person name="Campbell D.A."/>
            <person name="Carrington M."/>
            <person name="Crabtree J."/>
            <person name="Darban H."/>
            <person name="da Silveira J.F."/>
            <person name="de Jong P."/>
            <person name="Edwards K."/>
            <person name="Englund P.T."/>
            <person name="Fazelina G."/>
            <person name="Feldblyum T."/>
            <person name="Ferella M."/>
            <person name="Frasch A.C."/>
            <person name="Gull K."/>
            <person name="Horn D."/>
            <person name="Hou L."/>
            <person name="Huang Y."/>
            <person name="Kindlund E."/>
            <person name="Klingbeil M."/>
            <person name="Kluge S."/>
            <person name="Koo H."/>
            <person name="Lacerda D."/>
            <person name="Levin M.J."/>
            <person name="Lorenzi H."/>
            <person name="Louie T."/>
            <person name="Machado C.R."/>
            <person name="McCulloch R."/>
            <person name="McKenna A."/>
            <person name="Mizuno Y."/>
            <person name="Mottram J.C."/>
            <person name="Nelson S."/>
            <person name="Ochaya S."/>
            <person name="Osoegawa K."/>
            <person name="Pai G."/>
            <person name="Parsons M."/>
            <person name="Pentony M."/>
            <person name="Pettersson U."/>
            <person name="Pop M."/>
            <person name="Ramirez J.L."/>
            <person name="Rinta J."/>
            <person name="Robertson L."/>
            <person name="Salzberg S.L."/>
            <person name="Sanchez D.O."/>
            <person name="Seyler A."/>
            <person name="Sharma R."/>
            <person name="Shetty J."/>
            <person name="Simpson A.J."/>
            <person name="Sisk E."/>
            <person name="Tammi M.T."/>
            <person name="Tarleton R."/>
            <person name="Teixeira S."/>
            <person name="Van Aken S."/>
            <person name="Vogt C."/>
            <person name="Ward P.N."/>
            <person name="Wickstead B."/>
            <person name="Wortman J."/>
            <person name="White O."/>
            <person name="Fraser C.M."/>
            <person name="Stuart K.D."/>
            <person name="Andersson B."/>
        </authorList>
    </citation>
    <scope>NUCLEOTIDE SEQUENCE [LARGE SCALE GENOMIC DNA]</scope>
    <source>
        <strain evidence="11 12">CL Brener</strain>
    </source>
</reference>
<dbReference type="InterPro" id="IPR047187">
    <property type="entry name" value="SF1_C_Upf1"/>
</dbReference>
<accession>Q4E556</accession>
<dbReference type="Pfam" id="PF13087">
    <property type="entry name" value="AAA_12"/>
    <property type="match status" value="1"/>
</dbReference>
<feature type="signal peptide" evidence="8">
    <location>
        <begin position="1"/>
        <end position="19"/>
    </location>
</feature>
<feature type="domain" description="DNA2/NAM7 helicase-like C-terminal" evidence="10">
    <location>
        <begin position="1723"/>
        <end position="1932"/>
    </location>
</feature>
<evidence type="ECO:0000256" key="8">
    <source>
        <dbReference type="SAM" id="SignalP"/>
    </source>
</evidence>
<proteinExistence type="predicted"/>
<evidence type="ECO:0000313" key="12">
    <source>
        <dbReference type="Proteomes" id="UP000002296"/>
    </source>
</evidence>
<name>Q4E556_TRYCC</name>
<evidence type="ECO:0000256" key="5">
    <source>
        <dbReference type="SAM" id="Coils"/>
    </source>
</evidence>
<feature type="region of interest" description="Disordered" evidence="6">
    <location>
        <begin position="421"/>
        <end position="440"/>
    </location>
</feature>
<dbReference type="InParanoid" id="Q4E556"/>
<sequence length="2034" mass="226504">MGCCCCCCCCFLFFPSSSPFPLPPSRIHPLLFHGQVELTESQQRRKGKMEDALPQLMGDEILAYVRFLLDWTDAAPRTATGQVHHRLITLGTGDEEDEEKKEEEEEMLSPQTFSYERLPGLVRRISDGIVWGQSRSACSVVIRNAMKHVMSDRCAGKPRGHCTSSMRQGTTVERLLAVARSTQYRGPLVLLTFHPNEAVRIWSRETLLHLVKIAASSSSEPSAAAIHVWLLGMQLLCAIRHLTCVSLDVQEEGTCLLVTDGFCSLLAVLMALDTNLVALERQLLQGTFAAGDKHLVLFCGVSTATIILLGGSMLLYWLLTMKPADNNNTTMEAPESATGINIKTSSVTEELAGMLNAKLGTHTTLQPASLASDTKRALVKILVHCLFESSKHAVTSSREDELWYKGRMRNLWCLASHIDPPSPTNSTKKQSAGGTLSSPPAKSAGWMLRFLMRNASVQLNMQTALRGVRGEAQDDVTIYTMETAVHALRWLLTALAETLPELATSHYYHEFLLSIQEDCVKLTMAVAMRTQQPQVTLMLLRHLLLTDIVLFGRGGQPPQPGDCLRRAWETIPTLLRRSVIRQGGKTASNSPCSPSLLLRVIEVLDITMEQSSACAWLHLKSLKDGPQPLALVLSKCIQRITEIMEESMEEMRHQWEEAVMMGGNGNVVSGSGLNLNYNNNSFSSNNNNYFYYHNNHDNTNTSYQGNTSSAAASRLLSSGSSIPRLAHVFMISKDHVTRRLGEVLSSLFLRSFSLLAQDTFRADAANWLLKVILNDPVLQENMLKLHDAKVDSTVRENGATWVPVMCSCNWSNLPTEILTMSWWLCALVTDVCVLEMSLWDRLLDLVVTQLPPLTTEKQMLICSANSTTSSAVTVAEIPASGDEANFSQIQNSLRQCAQHLLLVLVQKCSFYSATVFARAVLHVAAMSFPPTRTPSDKCFKSALLKAFLRVLPKLPAEAKDMLTEYAPAWLAEILCSAQRSIEDSMAKQNRSLQQYEVEEKQIMQLEEENRARARQEEVICRSNRERRLKELADERDQATHNAPCVAQMKSAVRRPRDELASLMVAQTGPCSREGGLLQQQQQATPQLRLEGKDDASLLVSQRQASPPPTALQRHLQKLGEKRVNELFRVENLNKNLEAIRRIAGNTDFLQRPPNTDDIIGYGRHCLAVDVPVIPYHFSATSNAACDLYVASFLPHIALELRYELHQKFDEILESCRMREFGKKRRRDHPTTLSAMRARAVDSTINCLPAPSLWTTENGLSVVCTGDVTLNPLDPTCMQFSVVLQSTPSMTTVASLSAGLSEGDVAVLLLPLRHIFTSLPRLFHDNACSIPEAWRVLGCVPKICLVSSLQPGARTALLTAFTSATKTASSFSSSSSAVAASLGVGGENEVGTISLNFSHVIRAFASSQTHFYIKRLSSIGPSLATVNALHDIQRKMFASTLLEPHREAKISRMYYHAIEREIVLSERWEKVSLALVLQHCLNEWQKRAIMAVLFAFAPGWEATALGKPLPLSLLPRPPDLFIIEGPPGTGKTQTIAALTLNLLHYLPRTARRVLVCAPSNCAVDELLLRLRGTAKRVPQLGDLQLLRVGVRDSVDREVLESLPPLFFDDCVKALVDVSNTSHSISAGRMMRNGSGDVLKNSNRQNIRDHVLFGAHVVCSTLGSLSQLQRADFLFDVVIVDEASQGTEPDVLQALMLAKKRAVLVGDFRQLQPTVLCQVAAARGLKRSLLQRLLHQGHRSYFLREQYRMHPDICAFPNRYFYGKRLLTHASVMARQRDGSSQALPLPTDMGRVPRFVFVDVQDGLMEWGRGRSLMNRQEAEAVVLQMRRFRAMLQLTPEEFARRTGIITFYQAQKEAILQLLLQEERRSELQVSTVDSFQGKEKDIIFISCVRALHPASRLDGTAALGFLEDWHRINVSLTRAKEFCVLFGHKKTFRAAAAFKRQQRGVEEHSSCKFEIMVDDDKDEDEDVVHEVTPPPPKSDEDPFVLDELVQYVVEASHKTPLDKGASAAIFKNHKNLHVLRELLARSNEDQEL</sequence>
<dbReference type="KEGG" id="tcr:510359.150"/>
<dbReference type="PaxDb" id="353153-Q4E556"/>
<keyword evidence="12" id="KW-1185">Reference proteome</keyword>
<protein>
    <recommendedName>
        <fullName evidence="13">ATP-dependent helicase</fullName>
    </recommendedName>
</protein>
<keyword evidence="4" id="KW-0067">ATP-binding</keyword>
<keyword evidence="3" id="KW-0347">Helicase</keyword>
<keyword evidence="1" id="KW-0547">Nucleotide-binding</keyword>
<dbReference type="InterPro" id="IPR041677">
    <property type="entry name" value="DNA2/NAM7_AAA_11"/>
</dbReference>
<feature type="compositionally biased region" description="Polar residues" evidence="6">
    <location>
        <begin position="424"/>
        <end position="440"/>
    </location>
</feature>
<comment type="caution">
    <text evidence="11">The sequence shown here is derived from an EMBL/GenBank/DDBJ whole genome shotgun (WGS) entry which is preliminary data.</text>
</comment>
<dbReference type="GO" id="GO:0016787">
    <property type="term" value="F:hydrolase activity"/>
    <property type="evidence" value="ECO:0007669"/>
    <property type="project" value="UniProtKB-KW"/>
</dbReference>
<evidence type="ECO:0000256" key="3">
    <source>
        <dbReference type="ARBA" id="ARBA00022806"/>
    </source>
</evidence>
<evidence type="ECO:0000256" key="2">
    <source>
        <dbReference type="ARBA" id="ARBA00022801"/>
    </source>
</evidence>
<dbReference type="Gene3D" id="3.40.50.300">
    <property type="entry name" value="P-loop containing nucleotide triphosphate hydrolases"/>
    <property type="match status" value="2"/>
</dbReference>
<dbReference type="Pfam" id="PF13086">
    <property type="entry name" value="AAA_11"/>
    <property type="match status" value="2"/>
</dbReference>
<dbReference type="CDD" id="cd18808">
    <property type="entry name" value="SF1_C_Upf1"/>
    <property type="match status" value="1"/>
</dbReference>
<dbReference type="EMBL" id="AAHK01000007">
    <property type="protein sequence ID" value="EAN99886.1"/>
    <property type="molecule type" value="Genomic_DNA"/>
</dbReference>
<feature type="transmembrane region" description="Helical" evidence="7">
    <location>
        <begin position="295"/>
        <end position="319"/>
    </location>
</feature>
<dbReference type="InterPro" id="IPR045055">
    <property type="entry name" value="DNA2/NAM7-like"/>
</dbReference>
<keyword evidence="7" id="KW-1133">Transmembrane helix</keyword>
<evidence type="ECO:0000259" key="9">
    <source>
        <dbReference type="Pfam" id="PF13086"/>
    </source>
</evidence>
<dbReference type="eggNOG" id="KOG1802">
    <property type="taxonomic scope" value="Eukaryota"/>
</dbReference>
<evidence type="ECO:0000259" key="10">
    <source>
        <dbReference type="Pfam" id="PF13087"/>
    </source>
</evidence>
<feature type="domain" description="DNA2/NAM7 helicase helicase" evidence="9">
    <location>
        <begin position="1640"/>
        <end position="1714"/>
    </location>
</feature>
<dbReference type="OMA" id="QMSEWEV"/>
<dbReference type="Proteomes" id="UP000002296">
    <property type="component" value="Unassembled WGS sequence"/>
</dbReference>
<dbReference type="InterPro" id="IPR027417">
    <property type="entry name" value="P-loop_NTPase"/>
</dbReference>
<evidence type="ECO:0008006" key="13">
    <source>
        <dbReference type="Google" id="ProtNLM"/>
    </source>
</evidence>
<feature type="chain" id="PRO_5004238126" description="ATP-dependent helicase" evidence="8">
    <location>
        <begin position="20"/>
        <end position="2034"/>
    </location>
</feature>
<dbReference type="SUPFAM" id="SSF52540">
    <property type="entry name" value="P-loop containing nucleoside triphosphate hydrolases"/>
    <property type="match status" value="1"/>
</dbReference>
<evidence type="ECO:0000256" key="6">
    <source>
        <dbReference type="SAM" id="MobiDB-lite"/>
    </source>
</evidence>
<keyword evidence="8" id="KW-0732">Signal</keyword>
<evidence type="ECO:0000256" key="4">
    <source>
        <dbReference type="ARBA" id="ARBA00022840"/>
    </source>
</evidence>
<dbReference type="GO" id="GO:0004386">
    <property type="term" value="F:helicase activity"/>
    <property type="evidence" value="ECO:0007669"/>
    <property type="project" value="UniProtKB-KW"/>
</dbReference>
<dbReference type="PANTHER" id="PTHR10887">
    <property type="entry name" value="DNA2/NAM7 HELICASE FAMILY"/>
    <property type="match status" value="1"/>
</dbReference>